<dbReference type="PROSITE" id="PS51257">
    <property type="entry name" value="PROKAR_LIPOPROTEIN"/>
    <property type="match status" value="1"/>
</dbReference>
<dbReference type="AlphaFoldDB" id="A0A382GXX3"/>
<keyword evidence="1" id="KW-0732">Signal</keyword>
<sequence length="296" mass="32222">MKVLRGSITTMRAVPGMVMCLVLVGCMGESGPAPTNGEQQAPSFQVDPSWPSIPNDWVFGITSGLAIDAEENIWVLQRPRTVAPEDADRAAPPVMVFDTDGNYLKSWGGPGEGYEWPGTEHGIFVDHEQNVWISGSGQGDDQILKFTNDGDFLMQIGRAGQSRGNTDTENVNRAADLYVHASTNELFVADGYGNRRVIVFDAASGEFKRMWGAFGNPPSDPTEDEVVNESNPEHFSLVHGVKVSNDGLVYVADRRGMRLQVFTVDGQFQQQILVGRTEPDPAVLAARADEMAHGQP</sequence>
<dbReference type="Gene3D" id="2.120.10.30">
    <property type="entry name" value="TolB, C-terminal domain"/>
    <property type="match status" value="1"/>
</dbReference>
<evidence type="ECO:0008006" key="5">
    <source>
        <dbReference type="Google" id="ProtNLM"/>
    </source>
</evidence>
<protein>
    <recommendedName>
        <fullName evidence="5">Peptidylamidoglycolate lyase</fullName>
    </recommendedName>
</protein>
<dbReference type="PANTHER" id="PTHR10680">
    <property type="entry name" value="PEPTIDYL-GLYCINE ALPHA-AMIDATING MONOOXYGENASE"/>
    <property type="match status" value="1"/>
</dbReference>
<keyword evidence="2" id="KW-0677">Repeat</keyword>
<dbReference type="PANTHER" id="PTHR10680:SF38">
    <property type="entry name" value="BLL1368 PROTEIN"/>
    <property type="match status" value="1"/>
</dbReference>
<reference evidence="4" key="1">
    <citation type="submission" date="2018-05" db="EMBL/GenBank/DDBJ databases">
        <authorList>
            <person name="Lanie J.A."/>
            <person name="Ng W.-L."/>
            <person name="Kazmierczak K.M."/>
            <person name="Andrzejewski T.M."/>
            <person name="Davidsen T.M."/>
            <person name="Wayne K.J."/>
            <person name="Tettelin H."/>
            <person name="Glass J.I."/>
            <person name="Rusch D."/>
            <person name="Podicherti R."/>
            <person name="Tsui H.-C.T."/>
            <person name="Winkler M.E."/>
        </authorList>
    </citation>
    <scope>NUCLEOTIDE SEQUENCE</scope>
</reference>
<dbReference type="SUPFAM" id="SSF63829">
    <property type="entry name" value="Calcium-dependent phosphotriesterase"/>
    <property type="match status" value="1"/>
</dbReference>
<dbReference type="InterPro" id="IPR011042">
    <property type="entry name" value="6-blade_b-propeller_TolB-like"/>
</dbReference>
<evidence type="ECO:0000256" key="3">
    <source>
        <dbReference type="ARBA" id="ARBA00023180"/>
    </source>
</evidence>
<name>A0A382GXX3_9ZZZZ</name>
<dbReference type="InterPro" id="IPR001258">
    <property type="entry name" value="NHL_repeat"/>
</dbReference>
<keyword evidence="3" id="KW-0325">Glycoprotein</keyword>
<gene>
    <name evidence="4" type="ORF">METZ01_LOCUS232257</name>
</gene>
<dbReference type="EMBL" id="UINC01057820">
    <property type="protein sequence ID" value="SVB79403.1"/>
    <property type="molecule type" value="Genomic_DNA"/>
</dbReference>
<evidence type="ECO:0000313" key="4">
    <source>
        <dbReference type="EMBL" id="SVB79403.1"/>
    </source>
</evidence>
<feature type="non-terminal residue" evidence="4">
    <location>
        <position position="296"/>
    </location>
</feature>
<accession>A0A382GXX3</accession>
<dbReference type="Pfam" id="PF01436">
    <property type="entry name" value="NHL"/>
    <property type="match status" value="1"/>
</dbReference>
<evidence type="ECO:0000256" key="2">
    <source>
        <dbReference type="ARBA" id="ARBA00022737"/>
    </source>
</evidence>
<proteinExistence type="predicted"/>
<organism evidence="4">
    <name type="scientific">marine metagenome</name>
    <dbReference type="NCBI Taxonomy" id="408172"/>
    <lineage>
        <taxon>unclassified sequences</taxon>
        <taxon>metagenomes</taxon>
        <taxon>ecological metagenomes</taxon>
    </lineage>
</organism>
<evidence type="ECO:0000256" key="1">
    <source>
        <dbReference type="ARBA" id="ARBA00022729"/>
    </source>
</evidence>
<dbReference type="PROSITE" id="PS51125">
    <property type="entry name" value="NHL"/>
    <property type="match status" value="1"/>
</dbReference>